<organism evidence="1 2">
    <name type="scientific">Trifolium medium</name>
    <dbReference type="NCBI Taxonomy" id="97028"/>
    <lineage>
        <taxon>Eukaryota</taxon>
        <taxon>Viridiplantae</taxon>
        <taxon>Streptophyta</taxon>
        <taxon>Embryophyta</taxon>
        <taxon>Tracheophyta</taxon>
        <taxon>Spermatophyta</taxon>
        <taxon>Magnoliopsida</taxon>
        <taxon>eudicotyledons</taxon>
        <taxon>Gunneridae</taxon>
        <taxon>Pentapetalae</taxon>
        <taxon>rosids</taxon>
        <taxon>fabids</taxon>
        <taxon>Fabales</taxon>
        <taxon>Fabaceae</taxon>
        <taxon>Papilionoideae</taxon>
        <taxon>50 kb inversion clade</taxon>
        <taxon>NPAAA clade</taxon>
        <taxon>Hologalegina</taxon>
        <taxon>IRL clade</taxon>
        <taxon>Trifolieae</taxon>
        <taxon>Trifolium</taxon>
    </lineage>
</organism>
<reference evidence="1 2" key="1">
    <citation type="journal article" date="2018" name="Front. Plant Sci.">
        <title>Red Clover (Trifolium pratense) and Zigzag Clover (T. medium) - A Picture of Genomic Similarities and Differences.</title>
        <authorList>
            <person name="Dluhosova J."/>
            <person name="Istvanek J."/>
            <person name="Nedelnik J."/>
            <person name="Repkova J."/>
        </authorList>
    </citation>
    <scope>NUCLEOTIDE SEQUENCE [LARGE SCALE GENOMIC DNA]</scope>
    <source>
        <strain evidence="2">cv. 10/8</strain>
        <tissue evidence="1">Leaf</tissue>
    </source>
</reference>
<accession>A0A392TEV9</accession>
<feature type="non-terminal residue" evidence="1">
    <location>
        <position position="1"/>
    </location>
</feature>
<proteinExistence type="predicted"/>
<sequence length="30" mass="3422">VITGVTNIGLRRGSMRWKAETKSYNFHAEV</sequence>
<keyword evidence="2" id="KW-1185">Reference proteome</keyword>
<dbReference type="AlphaFoldDB" id="A0A392TEV9"/>
<protein>
    <submittedName>
        <fullName evidence="1">Uncharacterized protein</fullName>
    </submittedName>
</protein>
<name>A0A392TEV9_9FABA</name>
<comment type="caution">
    <text evidence="1">The sequence shown here is derived from an EMBL/GenBank/DDBJ whole genome shotgun (WGS) entry which is preliminary data.</text>
</comment>
<dbReference type="EMBL" id="LXQA010568013">
    <property type="protein sequence ID" value="MCI59669.1"/>
    <property type="molecule type" value="Genomic_DNA"/>
</dbReference>
<dbReference type="Proteomes" id="UP000265520">
    <property type="component" value="Unassembled WGS sequence"/>
</dbReference>
<evidence type="ECO:0000313" key="1">
    <source>
        <dbReference type="EMBL" id="MCI59669.1"/>
    </source>
</evidence>
<evidence type="ECO:0000313" key="2">
    <source>
        <dbReference type="Proteomes" id="UP000265520"/>
    </source>
</evidence>